<dbReference type="RefSeq" id="WP_245938394.1">
    <property type="nucleotide sequence ID" value="NZ_CP031088.1"/>
</dbReference>
<accession>A0A345DRS9</accession>
<dbReference type="EMBL" id="CP031088">
    <property type="protein sequence ID" value="AXF96920.1"/>
    <property type="molecule type" value="Genomic_DNA"/>
</dbReference>
<gene>
    <name evidence="2" type="ORF">SDAV_001980</name>
</gene>
<keyword evidence="1" id="KW-0812">Transmembrane</keyword>
<keyword evidence="1" id="KW-0472">Membrane</keyword>
<evidence type="ECO:0000256" key="1">
    <source>
        <dbReference type="SAM" id="Phobius"/>
    </source>
</evidence>
<name>A0A345DRS9_9MOLU</name>
<dbReference type="AlphaFoldDB" id="A0A345DRS9"/>
<evidence type="ECO:0000313" key="2">
    <source>
        <dbReference type="EMBL" id="AXF96920.1"/>
    </source>
</evidence>
<feature type="transmembrane region" description="Helical" evidence="1">
    <location>
        <begin position="35"/>
        <end position="59"/>
    </location>
</feature>
<keyword evidence="3" id="KW-1185">Reference proteome</keyword>
<evidence type="ECO:0000313" key="3">
    <source>
        <dbReference type="Proteomes" id="UP000253689"/>
    </source>
</evidence>
<proteinExistence type="predicted"/>
<reference evidence="3" key="1">
    <citation type="submission" date="2018-07" db="EMBL/GenBank/DDBJ databases">
        <title>Complete Genome Sequence of Spiroplasma phoeniceum.</title>
        <authorList>
            <person name="Davis R.E."/>
            <person name="Shao J.Y."/>
            <person name="Zhao Y."/>
            <person name="Silver A."/>
            <person name="Stump z."/>
            <person name="Gasparich G."/>
        </authorList>
    </citation>
    <scope>NUCLEOTIDE SEQUENCE [LARGE SCALE GENOMIC DNA]</scope>
    <source>
        <strain evidence="3">P40</strain>
    </source>
</reference>
<protein>
    <submittedName>
        <fullName evidence="2">Uncharacterized protein</fullName>
    </submittedName>
</protein>
<organism evidence="2 3">
    <name type="scientific">Spiroplasma phoeniceum P40</name>
    <dbReference type="NCBI Taxonomy" id="1276259"/>
    <lineage>
        <taxon>Bacteria</taxon>
        <taxon>Bacillati</taxon>
        <taxon>Mycoplasmatota</taxon>
        <taxon>Mollicutes</taxon>
        <taxon>Entomoplasmatales</taxon>
        <taxon>Spiroplasmataceae</taxon>
        <taxon>Spiroplasma</taxon>
    </lineage>
</organism>
<dbReference type="KEGG" id="sphh:SDAV_001980"/>
<sequence length="111" mass="13127">MRCNILLTLNYEKIFLYISKLILFKEKGYEKNEDITIIIILITSVIIIFSMGGLFWCVLKGDNEIDYAKHSDCLLYRNHSKEKINLSNLNNNQLVKGKLQSFNSKFKKRYR</sequence>
<keyword evidence="1" id="KW-1133">Transmembrane helix</keyword>
<dbReference type="Proteomes" id="UP000253689">
    <property type="component" value="Chromosome"/>
</dbReference>